<evidence type="ECO:0000256" key="2">
    <source>
        <dbReference type="ARBA" id="ARBA00022692"/>
    </source>
</evidence>
<name>A0ABR4JWX5_9EURO</name>
<organism evidence="9 10">
    <name type="scientific">Aspergillus pseudodeflectus</name>
    <dbReference type="NCBI Taxonomy" id="176178"/>
    <lineage>
        <taxon>Eukaryota</taxon>
        <taxon>Fungi</taxon>
        <taxon>Dikarya</taxon>
        <taxon>Ascomycota</taxon>
        <taxon>Pezizomycotina</taxon>
        <taxon>Eurotiomycetes</taxon>
        <taxon>Eurotiomycetidae</taxon>
        <taxon>Eurotiales</taxon>
        <taxon>Aspergillaceae</taxon>
        <taxon>Aspergillus</taxon>
        <taxon>Aspergillus subgen. Nidulantes</taxon>
    </lineage>
</organism>
<keyword evidence="10" id="KW-1185">Reference proteome</keyword>
<evidence type="ECO:0000256" key="1">
    <source>
        <dbReference type="ARBA" id="ARBA00004141"/>
    </source>
</evidence>
<feature type="transmembrane region" description="Helical" evidence="7">
    <location>
        <begin position="224"/>
        <end position="243"/>
    </location>
</feature>
<feature type="transmembrane region" description="Helical" evidence="7">
    <location>
        <begin position="72"/>
        <end position="91"/>
    </location>
</feature>
<evidence type="ECO:0000256" key="6">
    <source>
        <dbReference type="SAM" id="MobiDB-lite"/>
    </source>
</evidence>
<evidence type="ECO:0000256" key="3">
    <source>
        <dbReference type="ARBA" id="ARBA00022989"/>
    </source>
</evidence>
<sequence length="407" mass="44625">MADTDYPGAVPIPEGEVYDPDFSHPYLYIESRAIVIAGLVFCTLSLMIRVYTKAVLLHKFGWDDGVSSSSAFNNWSVGICYRYAGAVLIWLRPRWNRPAHVEYHTANGIFAAGVVYVPALALAKASLIILYYRIVGQQRLYRFALYGIAAIVVGYSIAITFALIFACRPIAKAWNGALEGTCIDQNGLYAATAVTNTVTDVALIVVPIPVVVSLHMPLIQKIGLFFMFVIGCATVITSVIRLVTLFPFLQAYDKTYQIAWTDLWINVEANFIIICACLPFLRHFLRRYAPKLIGEGSSAGARYFKNYHAAGSTTNGTGTANGTRTNRSWRRKQPGLSVLATDEVELAENGESMATSGLGSGVRIVKEVQWDVTEESVRTASSSGVGGREREDFGEGFRGAVGDERRS</sequence>
<evidence type="ECO:0000256" key="4">
    <source>
        <dbReference type="ARBA" id="ARBA00023136"/>
    </source>
</evidence>
<dbReference type="Pfam" id="PF20684">
    <property type="entry name" value="Fung_rhodopsin"/>
    <property type="match status" value="1"/>
</dbReference>
<feature type="transmembrane region" description="Helical" evidence="7">
    <location>
        <begin position="263"/>
        <end position="281"/>
    </location>
</feature>
<feature type="domain" description="Rhodopsin" evidence="8">
    <location>
        <begin position="48"/>
        <end position="287"/>
    </location>
</feature>
<feature type="transmembrane region" description="Helical" evidence="7">
    <location>
        <begin position="33"/>
        <end position="51"/>
    </location>
</feature>
<evidence type="ECO:0000259" key="8">
    <source>
        <dbReference type="Pfam" id="PF20684"/>
    </source>
</evidence>
<feature type="transmembrane region" description="Helical" evidence="7">
    <location>
        <begin position="143"/>
        <end position="166"/>
    </location>
</feature>
<dbReference type="RefSeq" id="XP_070895611.1">
    <property type="nucleotide sequence ID" value="XM_071046552.1"/>
</dbReference>
<evidence type="ECO:0000313" key="9">
    <source>
        <dbReference type="EMBL" id="KAL2843433.1"/>
    </source>
</evidence>
<evidence type="ECO:0000256" key="7">
    <source>
        <dbReference type="SAM" id="Phobius"/>
    </source>
</evidence>
<dbReference type="Proteomes" id="UP001610444">
    <property type="component" value="Unassembled WGS sequence"/>
</dbReference>
<dbReference type="PANTHER" id="PTHR33048">
    <property type="entry name" value="PTH11-LIKE INTEGRAL MEMBRANE PROTEIN (AFU_ORTHOLOGUE AFUA_5G11245)"/>
    <property type="match status" value="1"/>
</dbReference>
<keyword evidence="3 7" id="KW-1133">Transmembrane helix</keyword>
<reference evidence="9 10" key="1">
    <citation type="submission" date="2024-07" db="EMBL/GenBank/DDBJ databases">
        <title>Section-level genome sequencing and comparative genomics of Aspergillus sections Usti and Cavernicolus.</title>
        <authorList>
            <consortium name="Lawrence Berkeley National Laboratory"/>
            <person name="Nybo J.L."/>
            <person name="Vesth T.C."/>
            <person name="Theobald S."/>
            <person name="Frisvad J.C."/>
            <person name="Larsen T.O."/>
            <person name="Kjaerboelling I."/>
            <person name="Rothschild-Mancinelli K."/>
            <person name="Lyhne E.K."/>
            <person name="Kogle M.E."/>
            <person name="Barry K."/>
            <person name="Clum A."/>
            <person name="Na H."/>
            <person name="Ledsgaard L."/>
            <person name="Lin J."/>
            <person name="Lipzen A."/>
            <person name="Kuo A."/>
            <person name="Riley R."/>
            <person name="Mondo S."/>
            <person name="LaButti K."/>
            <person name="Haridas S."/>
            <person name="Pangalinan J."/>
            <person name="Salamov A.A."/>
            <person name="Simmons B.A."/>
            <person name="Magnuson J.K."/>
            <person name="Chen J."/>
            <person name="Drula E."/>
            <person name="Henrissat B."/>
            <person name="Wiebenga A."/>
            <person name="Lubbers R.J."/>
            <person name="Gomes A.C."/>
            <person name="Macurrencykelacurrency M.R."/>
            <person name="Stajich J."/>
            <person name="Grigoriev I.V."/>
            <person name="Mortensen U.H."/>
            <person name="De vries R.P."/>
            <person name="Baker S.E."/>
            <person name="Andersen M.R."/>
        </authorList>
    </citation>
    <scope>NUCLEOTIDE SEQUENCE [LARGE SCALE GENOMIC DNA]</scope>
    <source>
        <strain evidence="9 10">CBS 756.74</strain>
    </source>
</reference>
<evidence type="ECO:0000256" key="5">
    <source>
        <dbReference type="ARBA" id="ARBA00038359"/>
    </source>
</evidence>
<keyword evidence="4 7" id="KW-0472">Membrane</keyword>
<comment type="subcellular location">
    <subcellularLocation>
        <location evidence="1">Membrane</location>
        <topology evidence="1">Multi-pass membrane protein</topology>
    </subcellularLocation>
</comment>
<keyword evidence="2 7" id="KW-0812">Transmembrane</keyword>
<feature type="region of interest" description="Disordered" evidence="6">
    <location>
        <begin position="375"/>
        <end position="407"/>
    </location>
</feature>
<feature type="transmembrane region" description="Helical" evidence="7">
    <location>
        <begin position="111"/>
        <end position="131"/>
    </location>
</feature>
<proteinExistence type="inferred from homology"/>
<dbReference type="PANTHER" id="PTHR33048:SF124">
    <property type="entry name" value="INTEGRAL MEMBRANE PROTEIN"/>
    <property type="match status" value="1"/>
</dbReference>
<protein>
    <recommendedName>
        <fullName evidence="8">Rhodopsin domain-containing protein</fullName>
    </recommendedName>
</protein>
<gene>
    <name evidence="9" type="ORF">BJX68DRAFT_270165</name>
</gene>
<feature type="transmembrane region" description="Helical" evidence="7">
    <location>
        <begin position="186"/>
        <end position="212"/>
    </location>
</feature>
<comment type="caution">
    <text evidence="9">The sequence shown here is derived from an EMBL/GenBank/DDBJ whole genome shotgun (WGS) entry which is preliminary data.</text>
</comment>
<comment type="similarity">
    <text evidence="5">Belongs to the SAT4 family.</text>
</comment>
<feature type="compositionally biased region" description="Basic and acidic residues" evidence="6">
    <location>
        <begin position="387"/>
        <end position="407"/>
    </location>
</feature>
<dbReference type="EMBL" id="JBFXLR010000046">
    <property type="protein sequence ID" value="KAL2843433.1"/>
    <property type="molecule type" value="Genomic_DNA"/>
</dbReference>
<dbReference type="GeneID" id="98161716"/>
<dbReference type="InterPro" id="IPR052337">
    <property type="entry name" value="SAT4-like"/>
</dbReference>
<accession>A0ABR4JWX5</accession>
<evidence type="ECO:0000313" key="10">
    <source>
        <dbReference type="Proteomes" id="UP001610444"/>
    </source>
</evidence>
<dbReference type="InterPro" id="IPR049326">
    <property type="entry name" value="Rhodopsin_dom_fungi"/>
</dbReference>